<feature type="signal peptide" evidence="7">
    <location>
        <begin position="1"/>
        <end position="43"/>
    </location>
</feature>
<feature type="compositionally biased region" description="Basic and acidic residues" evidence="5">
    <location>
        <begin position="659"/>
        <end position="675"/>
    </location>
</feature>
<keyword evidence="4" id="KW-0572">Peptidoglycan-anchor</keyword>
<dbReference type="RefSeq" id="WP_008470512.1">
    <property type="nucleotide sequence ID" value="NZ_AYZP01000007.1"/>
</dbReference>
<keyword evidence="3 7" id="KW-0732">Signal</keyword>
<dbReference type="STRING" id="1423758.FC41_GL001750"/>
<evidence type="ECO:0000313" key="10">
    <source>
        <dbReference type="Proteomes" id="UP000009320"/>
    </source>
</evidence>
<dbReference type="NCBIfam" id="TIGR01167">
    <property type="entry name" value="LPXTG_anchor"/>
    <property type="match status" value="1"/>
</dbReference>
<evidence type="ECO:0000256" key="7">
    <source>
        <dbReference type="SAM" id="SignalP"/>
    </source>
</evidence>
<evidence type="ECO:0000256" key="6">
    <source>
        <dbReference type="SAM" id="Phobius"/>
    </source>
</evidence>
<feature type="chain" id="PRO_5009961910" description="Gram-positive cocci surface proteins LPxTG domain-containing protein" evidence="7">
    <location>
        <begin position="44"/>
        <end position="755"/>
    </location>
</feature>
<dbReference type="Pfam" id="PF00746">
    <property type="entry name" value="Gram_pos_anchor"/>
    <property type="match status" value="1"/>
</dbReference>
<evidence type="ECO:0000256" key="4">
    <source>
        <dbReference type="ARBA" id="ARBA00023088"/>
    </source>
</evidence>
<evidence type="ECO:0000313" key="9">
    <source>
        <dbReference type="EMBL" id="CCI81667.1"/>
    </source>
</evidence>
<name>I7L5X1_9LACO</name>
<feature type="compositionally biased region" description="Basic and acidic residues" evidence="5">
    <location>
        <begin position="690"/>
        <end position="705"/>
    </location>
</feature>
<dbReference type="Pfam" id="PF17966">
    <property type="entry name" value="Muc_B2"/>
    <property type="match status" value="1"/>
</dbReference>
<sequence>MLSSNNQKSQVTQQRFSLRKLTVGVASVLIGLTFMGVSGTVHADTNDDSHAAVSQPVKPKPSSENSSVVATANDGSVTTTFTANVTLNTPDGQQTVPSQTVAVTTLGAPSQANLLGKKFKDVTLPSYIGFTPQVAAPGVTVAKEGSNYVLKFSNLDLKVTTYNYVVDYVPAYAEYTSRESVSIYGPDNNDATGKSDFYGDIVKKTVNHTMNGKQYTDTWTPVRFENLDLSAVLSGSSFTNSDTGMHNQSLPQYYGYHPVIERADISHEYYEGIPGYSNAQGTAAAEKLHHDLNSYLASHPDATALPAFTIDGPLNVNFIIHYVKDPISIAYDPDDAAMNRYVTRTIAVSKPGSTKSEVVTQIIHFVRGGAGQTAGTADENGHITWTPWTVADKDNKSTGKTVGSWAQYDIAQIDNYTSTVDGKASALVAANDNVTADTASITVKVAYSQNTKTLEPTDPAINPNKPCINSDMFIHPTRTINVVVDSATGKTETTTQTVWFGRTKTISSDSNVKPTYGEWQLGKVENGKFIVDPDGKAEWPEFTAPTINGYTPKLATIEKQKVTPETKDVTVTIIYDLNNNGEGITPTQGQATIIYRDPDGNEIRRTIILGVEGTTTDPSTAIKNNLPSGYKLKDGYQIPTVAAISSTIEVLVVPANKENCNDHQDDNDDQTKPGSDKNQNSNTCVDTLDSTDKEVGSKNTKDDKVGANCKTQVSESGKKLPQTGGEENYIGILGLAIASLAGLFGLKADKKRRNN</sequence>
<keyword evidence="10" id="KW-1185">Reference proteome</keyword>
<accession>I7L5X1</accession>
<organism evidence="9 10">
    <name type="scientific">Lactobacillus hominis DSM 23910 = CRBIP 24.179</name>
    <dbReference type="NCBI Taxonomy" id="1423758"/>
    <lineage>
        <taxon>Bacteria</taxon>
        <taxon>Bacillati</taxon>
        <taxon>Bacillota</taxon>
        <taxon>Bacilli</taxon>
        <taxon>Lactobacillales</taxon>
        <taxon>Lactobacillaceae</taxon>
        <taxon>Lactobacillus</taxon>
    </lineage>
</organism>
<feature type="region of interest" description="Disordered" evidence="5">
    <location>
        <begin position="658"/>
        <end position="724"/>
    </location>
</feature>
<dbReference type="NCBIfam" id="TIGR01168">
    <property type="entry name" value="YSIRK_signal"/>
    <property type="match status" value="1"/>
</dbReference>
<dbReference type="AlphaFoldDB" id="I7L5X1"/>
<dbReference type="GeneID" id="82848048"/>
<dbReference type="PATRIC" id="fig|1423758.3.peg.1784"/>
<dbReference type="OrthoDB" id="2324743at2"/>
<feature type="domain" description="Gram-positive cocci surface proteins LPxTG" evidence="8">
    <location>
        <begin position="720"/>
        <end position="755"/>
    </location>
</feature>
<proteinExistence type="predicted"/>
<evidence type="ECO:0000256" key="1">
    <source>
        <dbReference type="ARBA" id="ARBA00022512"/>
    </source>
</evidence>
<dbReference type="Proteomes" id="UP000009320">
    <property type="component" value="Unassembled WGS sequence"/>
</dbReference>
<feature type="transmembrane region" description="Helical" evidence="6">
    <location>
        <begin position="729"/>
        <end position="746"/>
    </location>
</feature>
<reference evidence="9 10" key="1">
    <citation type="submission" date="2012-06" db="EMBL/GenBank/DDBJ databases">
        <title>Draft Genome Sequence of Lactobacillus hominis Strain CRBIP 24.179T, isolated from human intestine.</title>
        <authorList>
            <person name="Cousin S."/>
            <person name="Ma L."/>
            <person name="Bizet C."/>
            <person name="Loux V."/>
            <person name="Bouchier C."/>
            <person name="Clermont D."/>
            <person name="Creno S."/>
        </authorList>
    </citation>
    <scope>NUCLEOTIDE SEQUENCE [LARGE SCALE GENOMIC DNA]</scope>
    <source>
        <strain evidence="10">CRBIP 24.179T</strain>
    </source>
</reference>
<evidence type="ECO:0000256" key="5">
    <source>
        <dbReference type="SAM" id="MobiDB-lite"/>
    </source>
</evidence>
<keyword evidence="6" id="KW-0472">Membrane</keyword>
<evidence type="ECO:0000256" key="3">
    <source>
        <dbReference type="ARBA" id="ARBA00022729"/>
    </source>
</evidence>
<dbReference type="InterPro" id="IPR019931">
    <property type="entry name" value="LPXTG_anchor"/>
</dbReference>
<evidence type="ECO:0000259" key="8">
    <source>
        <dbReference type="PROSITE" id="PS50847"/>
    </source>
</evidence>
<dbReference type="eggNOG" id="ENOG5030BDQ">
    <property type="taxonomic scope" value="Bacteria"/>
</dbReference>
<gene>
    <name evidence="9" type="ORF">BN55_09685</name>
</gene>
<keyword evidence="1" id="KW-0134">Cell wall</keyword>
<keyword evidence="2" id="KW-0964">Secreted</keyword>
<dbReference type="PROSITE" id="PS50847">
    <property type="entry name" value="GRAM_POS_ANCHORING"/>
    <property type="match status" value="1"/>
</dbReference>
<dbReference type="InterPro" id="IPR005877">
    <property type="entry name" value="YSIRK_signal_dom"/>
</dbReference>
<comment type="caution">
    <text evidence="9">The sequence shown here is derived from an EMBL/GenBank/DDBJ whole genome shotgun (WGS) entry which is preliminary data.</text>
</comment>
<protein>
    <recommendedName>
        <fullName evidence="8">Gram-positive cocci surface proteins LPxTG domain-containing protein</fullName>
    </recommendedName>
</protein>
<dbReference type="InterPro" id="IPR041495">
    <property type="entry name" value="Mub_B2"/>
</dbReference>
<keyword evidence="6" id="KW-0812">Transmembrane</keyword>
<dbReference type="Gene3D" id="2.60.40.4300">
    <property type="match status" value="2"/>
</dbReference>
<feature type="region of interest" description="Disordered" evidence="5">
    <location>
        <begin position="46"/>
        <end position="69"/>
    </location>
</feature>
<evidence type="ECO:0000256" key="2">
    <source>
        <dbReference type="ARBA" id="ARBA00022525"/>
    </source>
</evidence>
<dbReference type="Pfam" id="PF04650">
    <property type="entry name" value="YSIRK_signal"/>
    <property type="match status" value="1"/>
</dbReference>
<feature type="compositionally biased region" description="Polar residues" evidence="5">
    <location>
        <begin position="676"/>
        <end position="685"/>
    </location>
</feature>
<dbReference type="EMBL" id="CAKE01000005">
    <property type="protein sequence ID" value="CCI81667.1"/>
    <property type="molecule type" value="Genomic_DNA"/>
</dbReference>
<keyword evidence="6" id="KW-1133">Transmembrane helix</keyword>